<dbReference type="KEGG" id="lug:FPZ22_10205"/>
<evidence type="ECO:0000313" key="2">
    <source>
        <dbReference type="EMBL" id="QDW67213.1"/>
    </source>
</evidence>
<name>A0A518N5M9_9GAMM</name>
<dbReference type="AlphaFoldDB" id="A0A518N5M9"/>
<gene>
    <name evidence="2" type="ORF">FPZ22_10205</name>
</gene>
<keyword evidence="3" id="KW-1185">Reference proteome</keyword>
<feature type="signal peptide" evidence="1">
    <location>
        <begin position="1"/>
        <end position="20"/>
    </location>
</feature>
<keyword evidence="1" id="KW-0732">Signal</keyword>
<evidence type="ECO:0008006" key="4">
    <source>
        <dbReference type="Google" id="ProtNLM"/>
    </source>
</evidence>
<evidence type="ECO:0000313" key="3">
    <source>
        <dbReference type="Proteomes" id="UP000316584"/>
    </source>
</evidence>
<organism evidence="2 3">
    <name type="scientific">Luteimonas granuli</name>
    <dbReference type="NCBI Taxonomy" id="1176533"/>
    <lineage>
        <taxon>Bacteria</taxon>
        <taxon>Pseudomonadati</taxon>
        <taxon>Pseudomonadota</taxon>
        <taxon>Gammaproteobacteria</taxon>
        <taxon>Lysobacterales</taxon>
        <taxon>Lysobacteraceae</taxon>
        <taxon>Luteimonas</taxon>
    </lineage>
</organism>
<dbReference type="OrthoDB" id="5966441at2"/>
<reference evidence="2 3" key="1">
    <citation type="submission" date="2019-07" db="EMBL/GenBank/DDBJ databases">
        <title>Full genome sequence of Luteimonas sp. Gr-4.</title>
        <authorList>
            <person name="Im W.-T."/>
        </authorList>
    </citation>
    <scope>NUCLEOTIDE SEQUENCE [LARGE SCALE GENOMIC DNA]</scope>
    <source>
        <strain evidence="2 3">Gr-4</strain>
    </source>
</reference>
<dbReference type="Proteomes" id="UP000316584">
    <property type="component" value="Chromosome"/>
</dbReference>
<dbReference type="EMBL" id="CP042218">
    <property type="protein sequence ID" value="QDW67213.1"/>
    <property type="molecule type" value="Genomic_DNA"/>
</dbReference>
<feature type="chain" id="PRO_5021896503" description="Secreted protein" evidence="1">
    <location>
        <begin position="21"/>
        <end position="159"/>
    </location>
</feature>
<sequence>MPVRSILLAASLLFAMPAFAQQPIEAQMTPEEFAAAGLDKLSAGELARLNAWLNRTIEGETTRATTETRAKVAEENRGFSALGPSEPIEARISGGFDGFARNREYTLDNGQVWRQIDAATLAGVRRDSPSVRITPSVIGKAWFLTIEGYNTRAKVVRVR</sequence>
<dbReference type="RefSeq" id="WP_144892689.1">
    <property type="nucleotide sequence ID" value="NZ_CP042218.1"/>
</dbReference>
<evidence type="ECO:0000256" key="1">
    <source>
        <dbReference type="SAM" id="SignalP"/>
    </source>
</evidence>
<accession>A0A518N5M9</accession>
<proteinExistence type="predicted"/>
<protein>
    <recommendedName>
        <fullName evidence="4">Secreted protein</fullName>
    </recommendedName>
</protein>